<protein>
    <submittedName>
        <fullName evidence="1">Minor capsid protein</fullName>
    </submittedName>
</protein>
<sequence length="136" mass="15126">MALKFSVQTDGMDAVKEAVSKGCNRAEHVLAVQVAKDTAPFVPMLTGSLRTRTRVTGNTVVYPGPYARYLYYGKLYVDPLTGSSYARKGVTKVPAVPEKNLIFHRTGTCSHWFEASKAQNMEKWVRVAEKAVKRDL</sequence>
<proteinExistence type="predicted"/>
<dbReference type="Pfam" id="PF11114">
    <property type="entry name" value="Minor_capsid_2"/>
    <property type="match status" value="1"/>
</dbReference>
<organism evidence="1">
    <name type="scientific">Siphoviridae sp. ctu1o13</name>
    <dbReference type="NCBI Taxonomy" id="2825711"/>
    <lineage>
        <taxon>Viruses</taxon>
        <taxon>Duplodnaviria</taxon>
        <taxon>Heunggongvirae</taxon>
        <taxon>Uroviricota</taxon>
        <taxon>Caudoviricetes</taxon>
    </lineage>
</organism>
<evidence type="ECO:0000313" key="1">
    <source>
        <dbReference type="EMBL" id="DAF99657.1"/>
    </source>
</evidence>
<dbReference type="EMBL" id="BK016170">
    <property type="protein sequence ID" value="DAF99657.1"/>
    <property type="molecule type" value="Genomic_DNA"/>
</dbReference>
<accession>A0A8S5UYU5</accession>
<reference evidence="1" key="1">
    <citation type="journal article" date="2021" name="Proc. Natl. Acad. Sci. U.S.A.">
        <title>A Catalog of Tens of Thousands of Viruses from Human Metagenomes Reveals Hidden Associations with Chronic Diseases.</title>
        <authorList>
            <person name="Tisza M.J."/>
            <person name="Buck C.B."/>
        </authorList>
    </citation>
    <scope>NUCLEOTIDE SEQUENCE</scope>
    <source>
        <strain evidence="1">Ctu1o13</strain>
    </source>
</reference>
<name>A0A8S5UYU5_9CAUD</name>
<dbReference type="InterPro" id="IPR021080">
    <property type="entry name" value="Minor_capsid_protein"/>
</dbReference>